<dbReference type="InterPro" id="IPR050510">
    <property type="entry name" value="Cation_transp_ATPase_P-type"/>
</dbReference>
<dbReference type="STRING" id="104259.A0A0F7TE95"/>
<keyword evidence="3 6" id="KW-0812">Transmembrane</keyword>
<dbReference type="OrthoDB" id="158672at2759"/>
<dbReference type="Gene3D" id="3.40.50.1000">
    <property type="entry name" value="HAD superfamily/HAD-like"/>
    <property type="match status" value="1"/>
</dbReference>
<dbReference type="PRINTS" id="PR00119">
    <property type="entry name" value="CATATPASE"/>
</dbReference>
<protein>
    <recommendedName>
        <fullName evidence="7">Cation-transporting P-type ATPase C-terminal domain-containing protein</fullName>
    </recommendedName>
</protein>
<name>A0A0F7TE95_PENBI</name>
<dbReference type="InterPro" id="IPR001757">
    <property type="entry name" value="P_typ_ATPase"/>
</dbReference>
<dbReference type="InterPro" id="IPR023298">
    <property type="entry name" value="ATPase_P-typ_TM_dom_sf"/>
</dbReference>
<dbReference type="PANTHER" id="PTHR43294:SF21">
    <property type="entry name" value="CATION TRANSPORTING ATPASE"/>
    <property type="match status" value="1"/>
</dbReference>
<dbReference type="GO" id="GO:1902600">
    <property type="term" value="P:proton transmembrane transport"/>
    <property type="evidence" value="ECO:0007669"/>
    <property type="project" value="TreeGrafter"/>
</dbReference>
<dbReference type="SUPFAM" id="SSF81665">
    <property type="entry name" value="Calcium ATPase, transmembrane domain M"/>
    <property type="match status" value="1"/>
</dbReference>
<evidence type="ECO:0000256" key="1">
    <source>
        <dbReference type="ARBA" id="ARBA00004651"/>
    </source>
</evidence>
<dbReference type="AlphaFoldDB" id="A0A0F7TE95"/>
<feature type="transmembrane region" description="Helical" evidence="6">
    <location>
        <begin position="404"/>
        <end position="424"/>
    </location>
</feature>
<feature type="domain" description="Cation-transporting P-type ATPase C-terminal" evidence="7">
    <location>
        <begin position="349"/>
        <end position="554"/>
    </location>
</feature>
<dbReference type="GO" id="GO:1990573">
    <property type="term" value="P:potassium ion import across plasma membrane"/>
    <property type="evidence" value="ECO:0007669"/>
    <property type="project" value="TreeGrafter"/>
</dbReference>
<dbReference type="EMBL" id="CDHK01000001">
    <property type="protein sequence ID" value="CEJ54850.1"/>
    <property type="molecule type" value="Genomic_DNA"/>
</dbReference>
<sequence>MRKIMGNPTDGAVLQFAEAARPGSIKSLNDKYQRVFSIPFNSKNKWVLTLYKTPDTEKIDGSYWLLMKGASDILLPHCSSYWSCTKNSIQPLDIEVRKMLSEIQENMSRNAQRVIILCERQYTPTQQFGTNAFSDKIQSQGVADLTLIGLFGIIDPPRKEAAATVASCRRAGAKFFMVTGNAAPDTFETIVQRRECTTSRSSTGTDSSSFSQTSLLLEGPSISQLTDEDWDFVCGYQEIVFGRTMPDQKLRIVNELRARDYVVAVTGDGVNDAPALRAADVGVAVVTGSDVTLEAADLILMDKFDSIIDAIHLGRLVFQNLQKVISYLLPAGSWSEIWPVLLNVFFGVPLPLSSFLMIIICVFTDLFCSLSLIMEQEEFELLDLPPRNHKKDHLINLKVYIQSYLFMGVMQTVCAHSMFFFYYWRHAGIPASALFFAFEKYSDGFYGYTEDELTQFNVVGQSVYFVCLVILQWGNILSVRNKRLTILQADPIRKKRRNPWLLASMVISLSIAIFVTEEPGIQRIFETGSVPLEFWFLPIPLAFGVLFADELRKLAVRVWPKGPIARLAW</sequence>
<dbReference type="GO" id="GO:0005391">
    <property type="term" value="F:P-type sodium:potassium-exchanging transporter activity"/>
    <property type="evidence" value="ECO:0007669"/>
    <property type="project" value="TreeGrafter"/>
</dbReference>
<keyword evidence="2" id="KW-1003">Cell membrane</keyword>
<dbReference type="GO" id="GO:0005524">
    <property type="term" value="F:ATP binding"/>
    <property type="evidence" value="ECO:0007669"/>
    <property type="project" value="InterPro"/>
</dbReference>
<dbReference type="Gene3D" id="1.20.1110.10">
    <property type="entry name" value="Calcium-transporting ATPase, transmembrane domain"/>
    <property type="match status" value="1"/>
</dbReference>
<organism evidence="8 9">
    <name type="scientific">Penicillium brasilianum</name>
    <dbReference type="NCBI Taxonomy" id="104259"/>
    <lineage>
        <taxon>Eukaryota</taxon>
        <taxon>Fungi</taxon>
        <taxon>Dikarya</taxon>
        <taxon>Ascomycota</taxon>
        <taxon>Pezizomycotina</taxon>
        <taxon>Eurotiomycetes</taxon>
        <taxon>Eurotiomycetidae</taxon>
        <taxon>Eurotiales</taxon>
        <taxon>Aspergillaceae</taxon>
        <taxon>Penicillium</taxon>
    </lineage>
</organism>
<feature type="transmembrane region" description="Helical" evidence="6">
    <location>
        <begin position="528"/>
        <end position="548"/>
    </location>
</feature>
<dbReference type="InterPro" id="IPR006068">
    <property type="entry name" value="ATPase_P-typ_cation-transptr_C"/>
</dbReference>
<dbReference type="GO" id="GO:0016887">
    <property type="term" value="F:ATP hydrolysis activity"/>
    <property type="evidence" value="ECO:0007669"/>
    <property type="project" value="InterPro"/>
</dbReference>
<evidence type="ECO:0000256" key="6">
    <source>
        <dbReference type="SAM" id="Phobius"/>
    </source>
</evidence>
<feature type="transmembrane region" description="Helical" evidence="6">
    <location>
        <begin position="462"/>
        <end position="479"/>
    </location>
</feature>
<dbReference type="InterPro" id="IPR023299">
    <property type="entry name" value="ATPase_P-typ_cyto_dom_N"/>
</dbReference>
<dbReference type="GO" id="GO:0005886">
    <property type="term" value="C:plasma membrane"/>
    <property type="evidence" value="ECO:0007669"/>
    <property type="project" value="UniProtKB-SubCell"/>
</dbReference>
<dbReference type="Gene3D" id="3.40.1110.10">
    <property type="entry name" value="Calcium-transporting ATPase, cytoplasmic domain N"/>
    <property type="match status" value="1"/>
</dbReference>
<dbReference type="InterPro" id="IPR036412">
    <property type="entry name" value="HAD-like_sf"/>
</dbReference>
<dbReference type="GO" id="GO:0036376">
    <property type="term" value="P:sodium ion export across plasma membrane"/>
    <property type="evidence" value="ECO:0007669"/>
    <property type="project" value="TreeGrafter"/>
</dbReference>
<dbReference type="Pfam" id="PF00689">
    <property type="entry name" value="Cation_ATPase_C"/>
    <property type="match status" value="1"/>
</dbReference>
<gene>
    <name evidence="8" type="ORF">PMG11_01139</name>
</gene>
<dbReference type="Pfam" id="PF13246">
    <property type="entry name" value="Cation_ATPase"/>
    <property type="match status" value="1"/>
</dbReference>
<evidence type="ECO:0000313" key="9">
    <source>
        <dbReference type="Proteomes" id="UP000042958"/>
    </source>
</evidence>
<evidence type="ECO:0000256" key="5">
    <source>
        <dbReference type="ARBA" id="ARBA00023136"/>
    </source>
</evidence>
<evidence type="ECO:0000256" key="3">
    <source>
        <dbReference type="ARBA" id="ARBA00022692"/>
    </source>
</evidence>
<dbReference type="Proteomes" id="UP000042958">
    <property type="component" value="Unassembled WGS sequence"/>
</dbReference>
<dbReference type="SUPFAM" id="SSF81660">
    <property type="entry name" value="Metal cation-transporting ATPase, ATP-binding domain N"/>
    <property type="match status" value="1"/>
</dbReference>
<keyword evidence="9" id="KW-1185">Reference proteome</keyword>
<evidence type="ECO:0000256" key="4">
    <source>
        <dbReference type="ARBA" id="ARBA00022989"/>
    </source>
</evidence>
<feature type="transmembrane region" description="Helical" evidence="6">
    <location>
        <begin position="500"/>
        <end position="516"/>
    </location>
</feature>
<dbReference type="GO" id="GO:0006883">
    <property type="term" value="P:intracellular sodium ion homeostasis"/>
    <property type="evidence" value="ECO:0007669"/>
    <property type="project" value="TreeGrafter"/>
</dbReference>
<proteinExistence type="predicted"/>
<accession>A0A0F7TE95</accession>
<evidence type="ECO:0000313" key="8">
    <source>
        <dbReference type="EMBL" id="CEJ54850.1"/>
    </source>
</evidence>
<dbReference type="PRINTS" id="PR00120">
    <property type="entry name" value="HATPASE"/>
</dbReference>
<keyword evidence="4 6" id="KW-1133">Transmembrane helix</keyword>
<dbReference type="NCBIfam" id="TIGR01494">
    <property type="entry name" value="ATPase_P-type"/>
    <property type="match status" value="1"/>
</dbReference>
<dbReference type="InterPro" id="IPR023214">
    <property type="entry name" value="HAD_sf"/>
</dbReference>
<dbReference type="PANTHER" id="PTHR43294">
    <property type="entry name" value="SODIUM/POTASSIUM-TRANSPORTING ATPASE SUBUNIT ALPHA"/>
    <property type="match status" value="1"/>
</dbReference>
<dbReference type="SUPFAM" id="SSF56784">
    <property type="entry name" value="HAD-like"/>
    <property type="match status" value="1"/>
</dbReference>
<evidence type="ECO:0000259" key="7">
    <source>
        <dbReference type="Pfam" id="PF00689"/>
    </source>
</evidence>
<dbReference type="GO" id="GO:0030007">
    <property type="term" value="P:intracellular potassium ion homeostasis"/>
    <property type="evidence" value="ECO:0007669"/>
    <property type="project" value="TreeGrafter"/>
</dbReference>
<keyword evidence="5 6" id="KW-0472">Membrane</keyword>
<reference evidence="9" key="1">
    <citation type="journal article" date="2015" name="Genome Announc.">
        <title>Draft genome sequence of the fungus Penicillium brasilianum MG11.</title>
        <authorList>
            <person name="Horn F."/>
            <person name="Linde J."/>
            <person name="Mattern D.J."/>
            <person name="Walther G."/>
            <person name="Guthke R."/>
            <person name="Brakhage A.A."/>
            <person name="Valiante V."/>
        </authorList>
    </citation>
    <scope>NUCLEOTIDE SEQUENCE [LARGE SCALE GENOMIC DNA]</scope>
    <source>
        <strain evidence="9">MG11</strain>
    </source>
</reference>
<comment type="subcellular location">
    <subcellularLocation>
        <location evidence="1">Cell membrane</location>
        <topology evidence="1">Multi-pass membrane protein</topology>
    </subcellularLocation>
</comment>
<evidence type="ECO:0000256" key="2">
    <source>
        <dbReference type="ARBA" id="ARBA00022475"/>
    </source>
</evidence>
<feature type="transmembrane region" description="Helical" evidence="6">
    <location>
        <begin position="352"/>
        <end position="373"/>
    </location>
</feature>